<reference evidence="2 3" key="1">
    <citation type="submission" date="2024-08" db="EMBL/GenBank/DDBJ databases">
        <title>Gnathostoma spinigerum genome.</title>
        <authorList>
            <person name="Gonzalez-Bertolin B."/>
            <person name="Monzon S."/>
            <person name="Zaballos A."/>
            <person name="Jimenez P."/>
            <person name="Dekumyoy P."/>
            <person name="Varona S."/>
            <person name="Cuesta I."/>
            <person name="Sumanam S."/>
            <person name="Adisakwattana P."/>
            <person name="Gasser R.B."/>
            <person name="Hernandez-Gonzalez A."/>
            <person name="Young N.D."/>
            <person name="Perteguer M.J."/>
        </authorList>
    </citation>
    <scope>NUCLEOTIDE SEQUENCE [LARGE SCALE GENOMIC DNA]</scope>
    <source>
        <strain evidence="2">AL3</strain>
        <tissue evidence="2">Liver</tissue>
    </source>
</reference>
<organism evidence="2 3">
    <name type="scientific">Gnathostoma spinigerum</name>
    <dbReference type="NCBI Taxonomy" id="75299"/>
    <lineage>
        <taxon>Eukaryota</taxon>
        <taxon>Metazoa</taxon>
        <taxon>Ecdysozoa</taxon>
        <taxon>Nematoda</taxon>
        <taxon>Chromadorea</taxon>
        <taxon>Rhabditida</taxon>
        <taxon>Spirurina</taxon>
        <taxon>Gnathostomatomorpha</taxon>
        <taxon>Gnathostomatoidea</taxon>
        <taxon>Gnathostomatidae</taxon>
        <taxon>Gnathostoma</taxon>
    </lineage>
</organism>
<comment type="caution">
    <text evidence="2">The sequence shown here is derived from an EMBL/GenBank/DDBJ whole genome shotgun (WGS) entry which is preliminary data.</text>
</comment>
<evidence type="ECO:0000256" key="1">
    <source>
        <dbReference type="ARBA" id="ARBA00009431"/>
    </source>
</evidence>
<gene>
    <name evidence="2" type="ORF">AB6A40_011045</name>
</gene>
<dbReference type="InterPro" id="IPR029058">
    <property type="entry name" value="AB_hydrolase_fold"/>
</dbReference>
<name>A0ABD6EWR5_9BILA</name>
<dbReference type="EMBL" id="JBGFUD010016763">
    <property type="protein sequence ID" value="MFH4984336.1"/>
    <property type="molecule type" value="Genomic_DNA"/>
</dbReference>
<sequence length="73" mass="8352">SYGGIYVPTLTDWIIKQNVIAKDEEKINLKGMAIGNGCVSEEMGIDTIIQFQFGHGIIDERLDFPIFYFFENF</sequence>
<dbReference type="SUPFAM" id="SSF53474">
    <property type="entry name" value="alpha/beta-Hydrolases"/>
    <property type="match status" value="1"/>
</dbReference>
<keyword evidence="3" id="KW-1185">Reference proteome</keyword>
<comment type="similarity">
    <text evidence="1">Belongs to the peptidase S10 family.</text>
</comment>
<dbReference type="Pfam" id="PF00450">
    <property type="entry name" value="Peptidase_S10"/>
    <property type="match status" value="1"/>
</dbReference>
<dbReference type="AlphaFoldDB" id="A0ABD6EWR5"/>
<dbReference type="Proteomes" id="UP001608902">
    <property type="component" value="Unassembled WGS sequence"/>
</dbReference>
<evidence type="ECO:0008006" key="4">
    <source>
        <dbReference type="Google" id="ProtNLM"/>
    </source>
</evidence>
<evidence type="ECO:0000313" key="2">
    <source>
        <dbReference type="EMBL" id="MFH4984336.1"/>
    </source>
</evidence>
<dbReference type="InterPro" id="IPR001563">
    <property type="entry name" value="Peptidase_S10"/>
</dbReference>
<evidence type="ECO:0000313" key="3">
    <source>
        <dbReference type="Proteomes" id="UP001608902"/>
    </source>
</evidence>
<proteinExistence type="inferred from homology"/>
<protein>
    <recommendedName>
        <fullName evidence="4">Serine carboxypeptidase</fullName>
    </recommendedName>
</protein>
<feature type="non-terminal residue" evidence="2">
    <location>
        <position position="1"/>
    </location>
</feature>
<dbReference type="Gene3D" id="3.40.50.1820">
    <property type="entry name" value="alpha/beta hydrolase"/>
    <property type="match status" value="1"/>
</dbReference>
<accession>A0ABD6EWR5</accession>